<evidence type="ECO:0000256" key="3">
    <source>
        <dbReference type="ARBA" id="ARBA00022475"/>
    </source>
</evidence>
<sequence>MTEFNHPEQAIKQFRFRLFLAGLFVVLLFLVLVARLLWLQVISYDKYQSKAEDNRITIVPLVPNRGLILDRNGVVLANNYSAYTLEITPSKIDNLNEMIDELGKIVEISALDRRRFKKLRAESKRFESIPIRTRLTDEEVARFAVQSFRFPGVEIRARLFRQYPYGPHAAHLLGYIGRISARDQERIEELDQTNNYRGTAYIGKDGLEKRYETELHGRTGFEEVETSAGGRAVRVLSRSPAVPGENLMLSIDIRLQEAAEKALEGKRGALVAIDPRNGDILAMVSAPSFDPNLFVEGIDSENWKLLNESIDRPLLNRPLAGTYPPGSTFKPFMALAALERGFRTASSTLRDPGYFDFGSRRFMDDKIGGHGMVDMYKSIAESCNTYYYMLGSEMGIDIISEFMGRFGFGSRTGIDLDGERTGVLPSREWKAGAFKKAEAQRWYSGETISVAIGQGYNNYTPLQLAHATAVLASGGMNATPRLVRAFQNPVSGQVTEKPLEAFKQLNLQQRHVDSVKLGMRGAVLEGTARGVFRDVSYEVAGKTGTAQVFGLKQGETYKDRAASAERLRDHGWFIAFSPMEQPRIALAAIVENGGFGSQSAAPAIKKVLDTYWQIEAENDPSIVLPLPQAAEQAADRTISGESLP</sequence>
<feature type="domain" description="Penicillin-binding protein dimerisation" evidence="16">
    <location>
        <begin position="62"/>
        <end position="235"/>
    </location>
</feature>
<protein>
    <recommendedName>
        <fullName evidence="14">Peptidoglycan D,D-transpeptidase MrdA</fullName>
        <ecNumber evidence="14">3.4.16.4</ecNumber>
    </recommendedName>
    <alternativeName>
        <fullName evidence="14">Penicillin-binding protein 2</fullName>
        <shortName evidence="14">PBP-2</shortName>
    </alternativeName>
</protein>
<keyword evidence="12 14" id="KW-0472">Membrane</keyword>
<keyword evidence="14" id="KW-0862">Zinc</keyword>
<evidence type="ECO:0000256" key="6">
    <source>
        <dbReference type="ARBA" id="ARBA00022670"/>
    </source>
</evidence>
<dbReference type="Gene3D" id="3.40.710.10">
    <property type="entry name" value="DD-peptidase/beta-lactamase superfamily"/>
    <property type="match status" value="1"/>
</dbReference>
<keyword evidence="3 14" id="KW-1003">Cell membrane</keyword>
<evidence type="ECO:0000256" key="12">
    <source>
        <dbReference type="ARBA" id="ARBA00023136"/>
    </source>
</evidence>
<evidence type="ECO:0000256" key="9">
    <source>
        <dbReference type="ARBA" id="ARBA00022960"/>
    </source>
</evidence>
<keyword evidence="9 14" id="KW-0133">Cell shape</keyword>
<dbReference type="SUPFAM" id="SSF56519">
    <property type="entry name" value="Penicillin binding protein dimerisation domain"/>
    <property type="match status" value="1"/>
</dbReference>
<evidence type="ECO:0000313" key="18">
    <source>
        <dbReference type="Proteomes" id="UP000501130"/>
    </source>
</evidence>
<keyword evidence="5 14" id="KW-0121">Carboxypeptidase</keyword>
<comment type="catalytic activity">
    <reaction evidence="14">
        <text>Preferential cleavage: (Ac)2-L-Lys-D-Ala-|-D-Ala. Also transpeptidation of peptidyl-alanyl moieties that are N-acyl substituents of D-alanine.</text>
        <dbReference type="EC" id="3.4.16.4"/>
    </reaction>
</comment>
<evidence type="ECO:0000256" key="5">
    <source>
        <dbReference type="ARBA" id="ARBA00022645"/>
    </source>
</evidence>
<feature type="transmembrane region" description="Helical" evidence="14">
    <location>
        <begin position="18"/>
        <end position="38"/>
    </location>
</feature>
<dbReference type="SUPFAM" id="SSF56601">
    <property type="entry name" value="beta-lactamase/transpeptidase-like"/>
    <property type="match status" value="1"/>
</dbReference>
<dbReference type="InterPro" id="IPR001460">
    <property type="entry name" value="PCN-bd_Tpept"/>
</dbReference>
<dbReference type="Pfam" id="PF00905">
    <property type="entry name" value="Transpeptidase"/>
    <property type="match status" value="1"/>
</dbReference>
<evidence type="ECO:0000256" key="13">
    <source>
        <dbReference type="ARBA" id="ARBA00023316"/>
    </source>
</evidence>
<dbReference type="EC" id="3.4.16.4" evidence="14"/>
<evidence type="ECO:0000256" key="4">
    <source>
        <dbReference type="ARBA" id="ARBA00022519"/>
    </source>
</evidence>
<dbReference type="HAMAP" id="MF_02081">
    <property type="entry name" value="MrdA_transpept"/>
    <property type="match status" value="1"/>
</dbReference>
<keyword evidence="10 14" id="KW-0573">Peptidoglycan synthesis</keyword>
<evidence type="ECO:0000256" key="14">
    <source>
        <dbReference type="HAMAP-Rule" id="MF_02081"/>
    </source>
</evidence>
<dbReference type="GO" id="GO:0009002">
    <property type="term" value="F:serine-type D-Ala-D-Ala carboxypeptidase activity"/>
    <property type="evidence" value="ECO:0007669"/>
    <property type="project" value="UniProtKB-EC"/>
</dbReference>
<dbReference type="EMBL" id="CP053084">
    <property type="protein sequence ID" value="QJR28484.1"/>
    <property type="molecule type" value="Genomic_DNA"/>
</dbReference>
<evidence type="ECO:0000259" key="16">
    <source>
        <dbReference type="Pfam" id="PF03717"/>
    </source>
</evidence>
<keyword evidence="13 14" id="KW-0961">Cell wall biogenesis/degradation</keyword>
<comment type="function">
    <text evidence="14">Catalyzes cross-linking of the peptidoglycan cell wall.</text>
</comment>
<accession>A0ABX6N274</accession>
<evidence type="ECO:0000256" key="11">
    <source>
        <dbReference type="ARBA" id="ARBA00022989"/>
    </source>
</evidence>
<dbReference type="InterPro" id="IPR012338">
    <property type="entry name" value="Beta-lactam/transpept-like"/>
</dbReference>
<keyword evidence="14" id="KW-0479">Metal-binding</keyword>
<evidence type="ECO:0000259" key="15">
    <source>
        <dbReference type="Pfam" id="PF00905"/>
    </source>
</evidence>
<reference evidence="17 18" key="1">
    <citation type="submission" date="2020-05" db="EMBL/GenBank/DDBJ databases">
        <title>Compete genome of Limnobacter sp. SAORIC-580.</title>
        <authorList>
            <person name="Song J."/>
            <person name="Cho J.-C."/>
        </authorList>
    </citation>
    <scope>NUCLEOTIDE SEQUENCE [LARGE SCALE GENOMIC DNA]</scope>
    <source>
        <strain evidence="17 18">SAORIC-580</strain>
    </source>
</reference>
<dbReference type="InterPro" id="IPR005311">
    <property type="entry name" value="PBP_dimer"/>
</dbReference>
<proteinExistence type="inferred from homology"/>
<evidence type="ECO:0000256" key="7">
    <source>
        <dbReference type="ARBA" id="ARBA00022692"/>
    </source>
</evidence>
<comment type="subcellular location">
    <subcellularLocation>
        <location evidence="14">Cell inner membrane</location>
        <topology evidence="14">Single-pass membrane protein</topology>
    </subcellularLocation>
    <subcellularLocation>
        <location evidence="2">Cell membrane</location>
    </subcellularLocation>
    <subcellularLocation>
        <location evidence="1">Membrane</location>
        <topology evidence="1">Single-pass membrane protein</topology>
    </subcellularLocation>
</comment>
<dbReference type="InterPro" id="IPR017790">
    <property type="entry name" value="Penicillin-binding_protein_2"/>
</dbReference>
<keyword evidence="7 14" id="KW-0812">Transmembrane</keyword>
<keyword evidence="18" id="KW-1185">Reference proteome</keyword>
<feature type="binding site" evidence="14">
    <location>
        <position position="364"/>
    </location>
    <ligand>
        <name>Zn(2+)</name>
        <dbReference type="ChEBI" id="CHEBI:29105"/>
    </ligand>
</feature>
<comment type="similarity">
    <text evidence="14">Belongs to the transpeptidase family. MrdA subfamily.</text>
</comment>
<comment type="pathway">
    <text evidence="14">Cell wall biogenesis; peptidoglycan biosynthesis.</text>
</comment>
<feature type="binding site" evidence="14">
    <location>
        <position position="370"/>
    </location>
    <ligand>
        <name>Zn(2+)</name>
        <dbReference type="ChEBI" id="CHEBI:29105"/>
    </ligand>
</feature>
<dbReference type="Gene3D" id="3.30.1390.30">
    <property type="entry name" value="Penicillin-binding protein 2a, domain 3"/>
    <property type="match status" value="1"/>
</dbReference>
<evidence type="ECO:0000256" key="2">
    <source>
        <dbReference type="ARBA" id="ARBA00004236"/>
    </source>
</evidence>
<evidence type="ECO:0000256" key="1">
    <source>
        <dbReference type="ARBA" id="ARBA00004167"/>
    </source>
</evidence>
<comment type="cofactor">
    <cofactor evidence="14">
        <name>Zn(2+)</name>
        <dbReference type="ChEBI" id="CHEBI:29105"/>
    </cofactor>
    <text evidence="14">Binds one Zn(2+) ion per subunit.</text>
</comment>
<organism evidence="17 18">
    <name type="scientific">Limnobacter profundi</name>
    <dbReference type="NCBI Taxonomy" id="2732163"/>
    <lineage>
        <taxon>Bacteria</taxon>
        <taxon>Pseudomonadati</taxon>
        <taxon>Pseudomonadota</taxon>
        <taxon>Betaproteobacteria</taxon>
        <taxon>Burkholderiales</taxon>
        <taxon>Burkholderiaceae</taxon>
        <taxon>Limnobacter</taxon>
    </lineage>
</organism>
<feature type="binding site" evidence="14">
    <location>
        <position position="351"/>
    </location>
    <ligand>
        <name>Zn(2+)</name>
        <dbReference type="ChEBI" id="CHEBI:29105"/>
    </ligand>
</feature>
<feature type="active site" description="Acyl-ester intermediate" evidence="14">
    <location>
        <position position="327"/>
    </location>
</feature>
<keyword evidence="6 14" id="KW-0645">Protease</keyword>
<keyword evidence="8 14" id="KW-0378">Hydrolase</keyword>
<dbReference type="Pfam" id="PF03717">
    <property type="entry name" value="PBP_dimer"/>
    <property type="match status" value="1"/>
</dbReference>
<dbReference type="InterPro" id="IPR050515">
    <property type="entry name" value="Beta-lactam/transpept"/>
</dbReference>
<feature type="domain" description="Penicillin-binding protein transpeptidase" evidence="15">
    <location>
        <begin position="268"/>
        <end position="608"/>
    </location>
</feature>
<keyword evidence="11 14" id="KW-1133">Transmembrane helix</keyword>
<evidence type="ECO:0000256" key="10">
    <source>
        <dbReference type="ARBA" id="ARBA00022984"/>
    </source>
</evidence>
<dbReference type="NCBIfam" id="TIGR03423">
    <property type="entry name" value="pbp2_mrdA"/>
    <property type="match status" value="1"/>
</dbReference>
<dbReference type="Proteomes" id="UP000501130">
    <property type="component" value="Chromosome"/>
</dbReference>
<dbReference type="PANTHER" id="PTHR30627">
    <property type="entry name" value="PEPTIDOGLYCAN D,D-TRANSPEPTIDASE"/>
    <property type="match status" value="1"/>
</dbReference>
<dbReference type="PANTHER" id="PTHR30627:SF2">
    <property type="entry name" value="PEPTIDOGLYCAN D,D-TRANSPEPTIDASE MRDA"/>
    <property type="match status" value="1"/>
</dbReference>
<gene>
    <name evidence="14 17" type="primary">mrdA</name>
    <name evidence="17" type="ORF">HKT17_01530</name>
</gene>
<name>A0ABX6N274_9BURK</name>
<keyword evidence="4 14" id="KW-0997">Cell inner membrane</keyword>
<evidence type="ECO:0000256" key="8">
    <source>
        <dbReference type="ARBA" id="ARBA00022801"/>
    </source>
</evidence>
<evidence type="ECO:0000313" key="17">
    <source>
        <dbReference type="EMBL" id="QJR28484.1"/>
    </source>
</evidence>
<dbReference type="RefSeq" id="WP_171097357.1">
    <property type="nucleotide sequence ID" value="NZ_CP053084.1"/>
</dbReference>
<dbReference type="Gene3D" id="3.90.1310.10">
    <property type="entry name" value="Penicillin-binding protein 2a (Domain 2)"/>
    <property type="match status" value="1"/>
</dbReference>
<dbReference type="InterPro" id="IPR036138">
    <property type="entry name" value="PBP_dimer_sf"/>
</dbReference>
<feature type="binding site" evidence="14">
    <location>
        <position position="383"/>
    </location>
    <ligand>
        <name>Zn(2+)</name>
        <dbReference type="ChEBI" id="CHEBI:29105"/>
    </ligand>
</feature>